<evidence type="ECO:0000313" key="6">
    <source>
        <dbReference type="Proteomes" id="UP000054466"/>
    </source>
</evidence>
<dbReference type="SUPFAM" id="SSF56601">
    <property type="entry name" value="beta-lactamase/transpeptidase-like"/>
    <property type="match status" value="1"/>
</dbReference>
<organism evidence="5 6">
    <name type="scientific">Cladophialophora immunda</name>
    <dbReference type="NCBI Taxonomy" id="569365"/>
    <lineage>
        <taxon>Eukaryota</taxon>
        <taxon>Fungi</taxon>
        <taxon>Dikarya</taxon>
        <taxon>Ascomycota</taxon>
        <taxon>Pezizomycotina</taxon>
        <taxon>Eurotiomycetes</taxon>
        <taxon>Chaetothyriomycetidae</taxon>
        <taxon>Chaetothyriales</taxon>
        <taxon>Herpotrichiellaceae</taxon>
        <taxon>Cladophialophora</taxon>
    </lineage>
</organism>
<dbReference type="STRING" id="569365.A0A0D2CMS9"/>
<evidence type="ECO:0000313" key="5">
    <source>
        <dbReference type="EMBL" id="KIW24869.1"/>
    </source>
</evidence>
<dbReference type="Pfam" id="PF00144">
    <property type="entry name" value="Beta-lactamase"/>
    <property type="match status" value="1"/>
</dbReference>
<keyword evidence="6" id="KW-1185">Reference proteome</keyword>
<dbReference type="InterPro" id="IPR050789">
    <property type="entry name" value="Diverse_Enzym_Activities"/>
</dbReference>
<dbReference type="VEuPathDB" id="FungiDB:PV07_10556"/>
<dbReference type="PANTHER" id="PTHR43283">
    <property type="entry name" value="BETA-LACTAMASE-RELATED"/>
    <property type="match status" value="1"/>
</dbReference>
<sequence length="161" mass="18247">MANFQAPLSSSESRMKQAVHLRPQTKSPTALELTVAHLTPMSPSSKTHTLLSHTSGFGYDVWDPALIKWRQSTGTTINANSFSVESLKIPLKLQSGEDWLYGIGFDWAGYVVEWLTQLYLEEYMQSNIFKPLGMTRTTFHIARAPRTRASKSEYWFLRSAS</sequence>
<dbReference type="AlphaFoldDB" id="A0A0D2CMS9"/>
<evidence type="ECO:0000256" key="1">
    <source>
        <dbReference type="ARBA" id="ARBA00009009"/>
    </source>
</evidence>
<dbReference type="GO" id="GO:0016787">
    <property type="term" value="F:hydrolase activity"/>
    <property type="evidence" value="ECO:0007669"/>
    <property type="project" value="UniProtKB-KW"/>
</dbReference>
<proteinExistence type="inferred from homology"/>
<protein>
    <recommendedName>
        <fullName evidence="4">Beta-lactamase-related domain-containing protein</fullName>
    </recommendedName>
</protein>
<evidence type="ECO:0000256" key="2">
    <source>
        <dbReference type="ARBA" id="ARBA00022801"/>
    </source>
</evidence>
<gene>
    <name evidence="5" type="ORF">PV07_10556</name>
</gene>
<dbReference type="InterPro" id="IPR012338">
    <property type="entry name" value="Beta-lactam/transpept-like"/>
</dbReference>
<feature type="region of interest" description="Disordered" evidence="3">
    <location>
        <begin position="1"/>
        <end position="23"/>
    </location>
</feature>
<evidence type="ECO:0000256" key="3">
    <source>
        <dbReference type="SAM" id="MobiDB-lite"/>
    </source>
</evidence>
<feature type="compositionally biased region" description="Polar residues" evidence="3">
    <location>
        <begin position="1"/>
        <end position="12"/>
    </location>
</feature>
<feature type="domain" description="Beta-lactamase-related" evidence="4">
    <location>
        <begin position="49"/>
        <end position="152"/>
    </location>
</feature>
<accession>A0A0D2CMS9</accession>
<dbReference type="EMBL" id="KN847045">
    <property type="protein sequence ID" value="KIW24869.1"/>
    <property type="molecule type" value="Genomic_DNA"/>
</dbReference>
<evidence type="ECO:0000259" key="4">
    <source>
        <dbReference type="Pfam" id="PF00144"/>
    </source>
</evidence>
<dbReference type="InterPro" id="IPR001466">
    <property type="entry name" value="Beta-lactam-related"/>
</dbReference>
<dbReference type="HOGENOM" id="CLU_1643498_0_0_1"/>
<comment type="similarity">
    <text evidence="1">Belongs to the class-A beta-lactamase family.</text>
</comment>
<dbReference type="Gene3D" id="3.40.710.10">
    <property type="entry name" value="DD-peptidase/beta-lactamase superfamily"/>
    <property type="match status" value="1"/>
</dbReference>
<name>A0A0D2CMS9_9EURO</name>
<dbReference type="PANTHER" id="PTHR43283:SF17">
    <property type="entry name" value="(LOVD), PUTATIVE (AFU_ORTHOLOGUE AFUA_5G00920)-RELATED"/>
    <property type="match status" value="1"/>
</dbReference>
<reference evidence="5 6" key="1">
    <citation type="submission" date="2015-01" db="EMBL/GenBank/DDBJ databases">
        <title>The Genome Sequence of Cladophialophora immunda CBS83496.</title>
        <authorList>
            <consortium name="The Broad Institute Genomics Platform"/>
            <person name="Cuomo C."/>
            <person name="de Hoog S."/>
            <person name="Gorbushina A."/>
            <person name="Stielow B."/>
            <person name="Teixiera M."/>
            <person name="Abouelleil A."/>
            <person name="Chapman S.B."/>
            <person name="Priest M."/>
            <person name="Young S.K."/>
            <person name="Wortman J."/>
            <person name="Nusbaum C."/>
            <person name="Birren B."/>
        </authorList>
    </citation>
    <scope>NUCLEOTIDE SEQUENCE [LARGE SCALE GENOMIC DNA]</scope>
    <source>
        <strain evidence="5 6">CBS 83496</strain>
    </source>
</reference>
<dbReference type="OrthoDB" id="5946976at2759"/>
<dbReference type="RefSeq" id="XP_016245085.1">
    <property type="nucleotide sequence ID" value="XM_016397894.1"/>
</dbReference>
<dbReference type="Proteomes" id="UP000054466">
    <property type="component" value="Unassembled WGS sequence"/>
</dbReference>
<dbReference type="GeneID" id="27349750"/>
<keyword evidence="2" id="KW-0378">Hydrolase</keyword>